<dbReference type="STRING" id="195883.A0A482XB58"/>
<organism evidence="2 3">
    <name type="scientific">Laodelphax striatellus</name>
    <name type="common">Small brown planthopper</name>
    <name type="synonym">Delphax striatella</name>
    <dbReference type="NCBI Taxonomy" id="195883"/>
    <lineage>
        <taxon>Eukaryota</taxon>
        <taxon>Metazoa</taxon>
        <taxon>Ecdysozoa</taxon>
        <taxon>Arthropoda</taxon>
        <taxon>Hexapoda</taxon>
        <taxon>Insecta</taxon>
        <taxon>Pterygota</taxon>
        <taxon>Neoptera</taxon>
        <taxon>Paraneoptera</taxon>
        <taxon>Hemiptera</taxon>
        <taxon>Auchenorrhyncha</taxon>
        <taxon>Fulgoroidea</taxon>
        <taxon>Delphacidae</taxon>
        <taxon>Criomorphinae</taxon>
        <taxon>Laodelphax</taxon>
    </lineage>
</organism>
<dbReference type="AlphaFoldDB" id="A0A482XB58"/>
<sequence length="259" mass="28978">MFSRRSSSCQSTIEIYDGLQSEGRKPTKKICSPSTKHAQDPSGKFHEQQLFVSSGPILNILLRRLPTHQASSQSEPEFLDGAYVFHDEHVSGTLQPDALCNVDYFGMSASTYGTVTNAGNQHVFWNVEGPLQCSHRFIPAANQSATVQLVSLGKLRTENRSEPVPHEMRRLGCQCCTLHSCLYRKIDHIMLSTDNQLTLSCICGKFRGRTGSQFGVRPGLQDHNVLLIWPTSSANSTYFYTPKAARGYWLKFMKDNSLL</sequence>
<evidence type="ECO:0000313" key="3">
    <source>
        <dbReference type="Proteomes" id="UP000291343"/>
    </source>
</evidence>
<evidence type="ECO:0000313" key="2">
    <source>
        <dbReference type="EMBL" id="RZF42892.1"/>
    </source>
</evidence>
<dbReference type="InParanoid" id="A0A482XB58"/>
<dbReference type="OrthoDB" id="10063988at2759"/>
<protein>
    <submittedName>
        <fullName evidence="2">Uncharacterized protein</fullName>
    </submittedName>
</protein>
<comment type="caution">
    <text evidence="2">The sequence shown here is derived from an EMBL/GenBank/DDBJ whole genome shotgun (WGS) entry which is preliminary data.</text>
</comment>
<keyword evidence="3" id="KW-1185">Reference proteome</keyword>
<evidence type="ECO:0000256" key="1">
    <source>
        <dbReference type="SAM" id="MobiDB-lite"/>
    </source>
</evidence>
<reference evidence="2 3" key="1">
    <citation type="journal article" date="2017" name="Gigascience">
        <title>Genome sequence of the small brown planthopper, Laodelphax striatellus.</title>
        <authorList>
            <person name="Zhu J."/>
            <person name="Jiang F."/>
            <person name="Wang X."/>
            <person name="Yang P."/>
            <person name="Bao Y."/>
            <person name="Zhao W."/>
            <person name="Wang W."/>
            <person name="Lu H."/>
            <person name="Wang Q."/>
            <person name="Cui N."/>
            <person name="Li J."/>
            <person name="Chen X."/>
            <person name="Luo L."/>
            <person name="Yu J."/>
            <person name="Kang L."/>
            <person name="Cui F."/>
        </authorList>
    </citation>
    <scope>NUCLEOTIDE SEQUENCE [LARGE SCALE GENOMIC DNA]</scope>
    <source>
        <strain evidence="2">Lst14</strain>
    </source>
</reference>
<dbReference type="EMBL" id="QKKF02013802">
    <property type="protein sequence ID" value="RZF42892.1"/>
    <property type="molecule type" value="Genomic_DNA"/>
</dbReference>
<accession>A0A482XB58</accession>
<feature type="region of interest" description="Disordered" evidence="1">
    <location>
        <begin position="21"/>
        <end position="43"/>
    </location>
</feature>
<dbReference type="Proteomes" id="UP000291343">
    <property type="component" value="Unassembled WGS sequence"/>
</dbReference>
<name>A0A482XB58_LAOST</name>
<proteinExistence type="predicted"/>
<gene>
    <name evidence="2" type="ORF">LSTR_LSTR015745</name>
</gene>